<dbReference type="SUPFAM" id="SSF109604">
    <property type="entry name" value="HD-domain/PDEase-like"/>
    <property type="match status" value="1"/>
</dbReference>
<feature type="domain" description="HDOD" evidence="1">
    <location>
        <begin position="18"/>
        <end position="213"/>
    </location>
</feature>
<dbReference type="STRING" id="1513271.XM47_18340"/>
<accession>A0A0J8GSN3</accession>
<keyword evidence="3" id="KW-1185">Reference proteome</keyword>
<organism evidence="2 3">
    <name type="scientific">Catenovulum maritimum</name>
    <dbReference type="NCBI Taxonomy" id="1513271"/>
    <lineage>
        <taxon>Bacteria</taxon>
        <taxon>Pseudomonadati</taxon>
        <taxon>Pseudomonadota</taxon>
        <taxon>Gammaproteobacteria</taxon>
        <taxon>Alteromonadales</taxon>
        <taxon>Alteromonadaceae</taxon>
        <taxon>Catenovulum</taxon>
    </lineage>
</organism>
<protein>
    <recommendedName>
        <fullName evidence="1">HDOD domain-containing protein</fullName>
    </recommendedName>
</protein>
<dbReference type="PANTHER" id="PTHR33525">
    <property type="match status" value="1"/>
</dbReference>
<comment type="caution">
    <text evidence="2">The sequence shown here is derived from an EMBL/GenBank/DDBJ whole genome shotgun (WGS) entry which is preliminary data.</text>
</comment>
<dbReference type="OrthoDB" id="9784953at2"/>
<dbReference type="InterPro" id="IPR052340">
    <property type="entry name" value="RNase_Y/CdgJ"/>
</dbReference>
<dbReference type="Proteomes" id="UP000037600">
    <property type="component" value="Unassembled WGS sequence"/>
</dbReference>
<reference evidence="2 3" key="1">
    <citation type="submission" date="2015-04" db="EMBL/GenBank/DDBJ databases">
        <title>Draft Genome Sequence of the Novel Agar-Digesting Marine Bacterium Q1.</title>
        <authorList>
            <person name="Li Y."/>
            <person name="Li D."/>
            <person name="Chen G."/>
            <person name="Du Z."/>
        </authorList>
    </citation>
    <scope>NUCLEOTIDE SEQUENCE [LARGE SCALE GENOMIC DNA]</scope>
    <source>
        <strain evidence="2 3">Q1</strain>
    </source>
</reference>
<dbReference type="EMBL" id="LAZL01000046">
    <property type="protein sequence ID" value="KMT63713.1"/>
    <property type="molecule type" value="Genomic_DNA"/>
</dbReference>
<gene>
    <name evidence="2" type="ORF">XM47_18340</name>
</gene>
<evidence type="ECO:0000259" key="1">
    <source>
        <dbReference type="PROSITE" id="PS51833"/>
    </source>
</evidence>
<sequence>MIDVNSKVLDNITSGFLIPAKPEILTSLQELMRQAEPELVDIAALISKDVATSAAILKTINSPFYGLARTVSDIKQAVMFLGLNGIQSLVTAVQLKQSFKQENSCISLERFWDSATEIANISAFVAQKFKHRVSVETIYTAGLFHDCGIPAMAANYSDYKRVLVEANKNYEVGQIQIEEARYKTNHAVIGYFLATSWHLPKPICELVLRHHELDFLDHCTDEESRISYAALKLADNIINTNKRFIATPDWPHVKNSVLETLEMDNDEYQDLKDDIDEMGMAEVV</sequence>
<dbReference type="PANTHER" id="PTHR33525:SF6">
    <property type="entry name" value="HDOD DOMAIN-CONTAINING PROTEIN"/>
    <property type="match status" value="1"/>
</dbReference>
<dbReference type="Gene3D" id="1.10.3210.10">
    <property type="entry name" value="Hypothetical protein af1432"/>
    <property type="match status" value="1"/>
</dbReference>
<evidence type="ECO:0000313" key="3">
    <source>
        <dbReference type="Proteomes" id="UP000037600"/>
    </source>
</evidence>
<dbReference type="Pfam" id="PF08668">
    <property type="entry name" value="HDOD"/>
    <property type="match status" value="1"/>
</dbReference>
<dbReference type="InterPro" id="IPR013976">
    <property type="entry name" value="HDOD"/>
</dbReference>
<proteinExistence type="predicted"/>
<name>A0A0J8GSN3_9ALTE</name>
<evidence type="ECO:0000313" key="2">
    <source>
        <dbReference type="EMBL" id="KMT63713.1"/>
    </source>
</evidence>
<dbReference type="PROSITE" id="PS51833">
    <property type="entry name" value="HDOD"/>
    <property type="match status" value="1"/>
</dbReference>
<dbReference type="PATRIC" id="fig|1513271.3.peg.3763"/>
<dbReference type="RefSeq" id="WP_048695870.1">
    <property type="nucleotide sequence ID" value="NZ_KQ130516.1"/>
</dbReference>
<dbReference type="AlphaFoldDB" id="A0A0J8GSN3"/>